<protein>
    <submittedName>
        <fullName evidence="4">Fimbrial protein</fullName>
    </submittedName>
</protein>
<dbReference type="InterPro" id="IPR008966">
    <property type="entry name" value="Adhesion_dom_sf"/>
</dbReference>
<dbReference type="RefSeq" id="WP_004099930.1">
    <property type="nucleotide sequence ID" value="NZ_ABFNOZ020000042.1"/>
</dbReference>
<dbReference type="EMBL" id="ABNOCX020000003">
    <property type="protein sequence ID" value="EML7081714.1"/>
    <property type="molecule type" value="Genomic_DNA"/>
</dbReference>
<dbReference type="InterPro" id="IPR011228">
    <property type="entry name" value="UCP029766"/>
</dbReference>
<feature type="signal peptide" evidence="1">
    <location>
        <begin position="1"/>
        <end position="22"/>
    </location>
</feature>
<organism evidence="4 5">
    <name type="scientific">Klebsiella oxytoca</name>
    <dbReference type="NCBI Taxonomy" id="571"/>
    <lineage>
        <taxon>Bacteria</taxon>
        <taxon>Pseudomonadati</taxon>
        <taxon>Pseudomonadota</taxon>
        <taxon>Gammaproteobacteria</taxon>
        <taxon>Enterobacterales</taxon>
        <taxon>Enterobacteriaceae</taxon>
        <taxon>Klebsiella/Raoultella group</taxon>
        <taxon>Klebsiella</taxon>
    </lineage>
</organism>
<dbReference type="Pfam" id="PF00419">
    <property type="entry name" value="Fimbrial"/>
    <property type="match status" value="1"/>
</dbReference>
<reference evidence="3" key="3">
    <citation type="submission" date="2024-02" db="EMBL/GenBank/DDBJ databases">
        <authorList>
            <consortium name="Clinical and Environmental Microbiology Branch: Whole genome sequencing antimicrobial resistance pathogens in the healthcare setting"/>
        </authorList>
    </citation>
    <scope>NUCLEOTIDE SEQUENCE</scope>
    <source>
        <strain evidence="3">2023BB-00086</strain>
    </source>
</reference>
<accession>A0A9P0XNQ1</accession>
<feature type="chain" id="PRO_5043269358" evidence="1">
    <location>
        <begin position="23"/>
        <end position="443"/>
    </location>
</feature>
<dbReference type="Proteomes" id="UP000856143">
    <property type="component" value="Unassembled WGS sequence"/>
</dbReference>
<proteinExistence type="predicted"/>
<evidence type="ECO:0000313" key="5">
    <source>
        <dbReference type="Proteomes" id="UP000856143"/>
    </source>
</evidence>
<dbReference type="GO" id="GO:0007155">
    <property type="term" value="P:cell adhesion"/>
    <property type="evidence" value="ECO:0007669"/>
    <property type="project" value="InterPro"/>
</dbReference>
<keyword evidence="1" id="KW-0732">Signal</keyword>
<dbReference type="Gene3D" id="2.60.40.1090">
    <property type="entry name" value="Fimbrial-type adhesion domain"/>
    <property type="match status" value="1"/>
</dbReference>
<dbReference type="InterPro" id="IPR000259">
    <property type="entry name" value="Adhesion_dom_fimbrial"/>
</dbReference>
<reference evidence="4" key="2">
    <citation type="submission" date="2020-11" db="EMBL/GenBank/DDBJ databases">
        <authorList>
            <consortium name="NCBI Pathogen Detection Project"/>
        </authorList>
    </citation>
    <scope>NUCLEOTIDE SEQUENCE</scope>
    <source>
        <strain evidence="4">R404</strain>
    </source>
</reference>
<evidence type="ECO:0000313" key="3">
    <source>
        <dbReference type="EMBL" id="EML7081714.1"/>
    </source>
</evidence>
<dbReference type="PIRSF" id="PIRSF029766">
    <property type="entry name" value="UCP029766"/>
    <property type="match status" value="1"/>
</dbReference>
<dbReference type="OrthoDB" id="8875995at2"/>
<dbReference type="GO" id="GO:0009289">
    <property type="term" value="C:pilus"/>
    <property type="evidence" value="ECO:0007669"/>
    <property type="project" value="InterPro"/>
</dbReference>
<name>A0A9P0XNQ1_KLEOX</name>
<sequence length="443" mass="46707">MKNIIKLGITLMLLLAAAPGWSRCTKTSAPQTEDGRTAIIPFGKINLTDEYFMPVGSLLASIVVPPTNYTYGGATASTVLWECDEADLSGIYFLVATNGDDRVGGYYDIGGPDGLSDVYATWFAYVGIRQTMGGVTLTRYWKKLPLSSWNTTSNGKIQIRLQDIPPLQAELYRVSTLPGKSASSAYCGNNNDNGRGIAFGKAVGAIYTCTQPNSYIQLAGDASVSFSFSHDKVGEDSASKFDFWGADNGFGYGMRTGSAIYSVPTCVARSATPIVMLPTISVPELEAGMKATSSFSVQVECSDTVQSGIGDTQTAMGFQVSEGAYSAAQSLGLVNGSGGVSALVSDNYFSADMAKGVGITLAHSNKPGEELIFVGQPGFSSLTPGGNNAGWYPVMQGATQAGSVKSGYTYYTYSLIASLKKLNGQSITPGKVYATAYVLVKMQ</sequence>
<dbReference type="GeneID" id="93286123"/>
<comment type="caution">
    <text evidence="4">The sequence shown here is derived from an EMBL/GenBank/DDBJ whole genome shotgun (WGS) entry which is preliminary data.</text>
</comment>
<dbReference type="SUPFAM" id="SSF49401">
    <property type="entry name" value="Bacterial adhesins"/>
    <property type="match status" value="1"/>
</dbReference>
<gene>
    <name evidence="4" type="ORF">I8Y21_006131</name>
    <name evidence="3" type="ORF">RYF40_002150</name>
</gene>
<feature type="domain" description="Fimbrial-type adhesion" evidence="2">
    <location>
        <begin position="263"/>
        <end position="443"/>
    </location>
</feature>
<evidence type="ECO:0000256" key="1">
    <source>
        <dbReference type="SAM" id="SignalP"/>
    </source>
</evidence>
<evidence type="ECO:0000259" key="2">
    <source>
        <dbReference type="Pfam" id="PF00419"/>
    </source>
</evidence>
<evidence type="ECO:0000313" key="4">
    <source>
        <dbReference type="EMBL" id="HAT1685283.1"/>
    </source>
</evidence>
<reference evidence="4" key="1">
    <citation type="journal article" date="2018" name="Genome Biol.">
        <title>SKESA: strategic k-mer extension for scrupulous assemblies.</title>
        <authorList>
            <person name="Souvorov A."/>
            <person name="Agarwala R."/>
            <person name="Lipman D.J."/>
        </authorList>
    </citation>
    <scope>NUCLEOTIDE SEQUENCE</scope>
    <source>
        <strain evidence="4">R404</strain>
    </source>
</reference>
<dbReference type="EMBL" id="DACSEO010000171">
    <property type="protein sequence ID" value="HAT1685283.1"/>
    <property type="molecule type" value="Genomic_DNA"/>
</dbReference>
<dbReference type="InterPro" id="IPR036937">
    <property type="entry name" value="Adhesion_dom_fimbrial_sf"/>
</dbReference>
<dbReference type="AlphaFoldDB" id="A0A9P0XNQ1"/>